<dbReference type="Proteomes" id="UP001147752">
    <property type="component" value="Unassembled WGS sequence"/>
</dbReference>
<dbReference type="GeneID" id="81458023"/>
<protein>
    <submittedName>
        <fullName evidence="1">Uncharacterized protein</fullName>
    </submittedName>
</protein>
<reference evidence="1" key="2">
    <citation type="journal article" date="2023" name="IMA Fungus">
        <title>Comparative genomic study of the Penicillium genus elucidates a diverse pangenome and 15 lateral gene transfer events.</title>
        <authorList>
            <person name="Petersen C."/>
            <person name="Sorensen T."/>
            <person name="Nielsen M.R."/>
            <person name="Sondergaard T.E."/>
            <person name="Sorensen J.L."/>
            <person name="Fitzpatrick D.A."/>
            <person name="Frisvad J.C."/>
            <person name="Nielsen K.L."/>
        </authorList>
    </citation>
    <scope>NUCLEOTIDE SEQUENCE</scope>
    <source>
        <strain evidence="1">IBT 3081</strain>
    </source>
</reference>
<gene>
    <name evidence="1" type="ORF">N7517_001110</name>
</gene>
<name>A0A9W9VJK2_9EURO</name>
<dbReference type="OrthoDB" id="2831558at2759"/>
<dbReference type="AlphaFoldDB" id="A0A9W9VJK2"/>
<sequence length="94" mass="10988">MIRQRLIELSSRWKELVLDGSCSYSPNEEELRKHKQDLEDFEVQQTLMFWLMANMNTNSAGWVPNGIGRVRRMLTVLHILCGLKLLACRKLRGN</sequence>
<reference evidence="1" key="1">
    <citation type="submission" date="2022-12" db="EMBL/GenBank/DDBJ databases">
        <authorList>
            <person name="Petersen C."/>
        </authorList>
    </citation>
    <scope>NUCLEOTIDE SEQUENCE</scope>
    <source>
        <strain evidence="1">IBT 3081</strain>
    </source>
</reference>
<accession>A0A9W9VJK2</accession>
<comment type="caution">
    <text evidence="1">The sequence shown here is derived from an EMBL/GenBank/DDBJ whole genome shotgun (WGS) entry which is preliminary data.</text>
</comment>
<evidence type="ECO:0000313" key="2">
    <source>
        <dbReference type="Proteomes" id="UP001147752"/>
    </source>
</evidence>
<evidence type="ECO:0000313" key="1">
    <source>
        <dbReference type="EMBL" id="KAJ5383199.1"/>
    </source>
</evidence>
<keyword evidence="2" id="KW-1185">Reference proteome</keyword>
<proteinExistence type="predicted"/>
<organism evidence="1 2">
    <name type="scientific">Penicillium concentricum</name>
    <dbReference type="NCBI Taxonomy" id="293559"/>
    <lineage>
        <taxon>Eukaryota</taxon>
        <taxon>Fungi</taxon>
        <taxon>Dikarya</taxon>
        <taxon>Ascomycota</taxon>
        <taxon>Pezizomycotina</taxon>
        <taxon>Eurotiomycetes</taxon>
        <taxon>Eurotiomycetidae</taxon>
        <taxon>Eurotiales</taxon>
        <taxon>Aspergillaceae</taxon>
        <taxon>Penicillium</taxon>
    </lineage>
</organism>
<dbReference type="EMBL" id="JAPZBT010000001">
    <property type="protein sequence ID" value="KAJ5383199.1"/>
    <property type="molecule type" value="Genomic_DNA"/>
</dbReference>
<dbReference type="RefSeq" id="XP_056582975.1">
    <property type="nucleotide sequence ID" value="XM_056718840.1"/>
</dbReference>